<dbReference type="InterPro" id="IPR027417">
    <property type="entry name" value="P-loop_NTPase"/>
</dbReference>
<evidence type="ECO:0000256" key="1">
    <source>
        <dbReference type="ARBA" id="ARBA00022741"/>
    </source>
</evidence>
<dbReference type="GO" id="GO:0003924">
    <property type="term" value="F:GTPase activity"/>
    <property type="evidence" value="ECO:0007669"/>
    <property type="project" value="InterPro"/>
</dbReference>
<dbReference type="NCBIfam" id="TIGR00231">
    <property type="entry name" value="small_GTP"/>
    <property type="match status" value="1"/>
</dbReference>
<dbReference type="InterPro" id="IPR005225">
    <property type="entry name" value="Small_GTP-bd"/>
</dbReference>
<keyword evidence="3" id="KW-1133">Transmembrane helix</keyword>
<gene>
    <name evidence="4" type="ORF">NPX13_g4450</name>
</gene>
<accession>A0A9W8NGT3</accession>
<dbReference type="SMART" id="SM00175">
    <property type="entry name" value="RAB"/>
    <property type="match status" value="1"/>
</dbReference>
<dbReference type="Pfam" id="PF00071">
    <property type="entry name" value="Ras"/>
    <property type="match status" value="1"/>
</dbReference>
<dbReference type="GO" id="GO:0007165">
    <property type="term" value="P:signal transduction"/>
    <property type="evidence" value="ECO:0007669"/>
    <property type="project" value="InterPro"/>
</dbReference>
<dbReference type="GO" id="GO:0016020">
    <property type="term" value="C:membrane"/>
    <property type="evidence" value="ECO:0007669"/>
    <property type="project" value="InterPro"/>
</dbReference>
<dbReference type="PANTHER" id="PTHR24070">
    <property type="entry name" value="RAS, DI-RAS, AND RHEB FAMILY MEMBERS OF SMALL GTPASE SUPERFAMILY"/>
    <property type="match status" value="1"/>
</dbReference>
<dbReference type="PRINTS" id="PR00449">
    <property type="entry name" value="RASTRNSFRMNG"/>
</dbReference>
<keyword evidence="2" id="KW-0342">GTP-binding</keyword>
<keyword evidence="3" id="KW-0472">Membrane</keyword>
<sequence length="311" mass="35043">MSDQFLGMVMQTMQPGPLVPLVAVLGDSGVGKTALVMRLYNQQFIGPEYDPTIEDSYKIPPRTGQKDSLEVLDTAGHEYYRHLQDKWIKQADGIILVYSVAKRNTFRTIRHLVEQVLSVKKWHPEDKAPDSVRPERLPIMIVGNQSDRLDEQEVDGIEGHALAKKYGCMFVEASAKHNRNVEKAFFDVVKLLRKPLYQEVYDDGLSSERAPSQSSIWKAWRATFLGIGCCIFIYLGEVIPVILAVLATYRREKATKQTTFDIIFECFQASTKDMETLEDFVPYEIPLGGQAGLLFQAPPLTQTTQLSAPAV</sequence>
<protein>
    <submittedName>
        <fullName evidence="4">Uncharacterized protein</fullName>
    </submittedName>
</protein>
<dbReference type="PROSITE" id="PS51419">
    <property type="entry name" value="RAB"/>
    <property type="match status" value="1"/>
</dbReference>
<dbReference type="Proteomes" id="UP001148614">
    <property type="component" value="Unassembled WGS sequence"/>
</dbReference>
<comment type="caution">
    <text evidence="4">The sequence shown here is derived from an EMBL/GenBank/DDBJ whole genome shotgun (WGS) entry which is preliminary data.</text>
</comment>
<keyword evidence="3" id="KW-0812">Transmembrane</keyword>
<name>A0A9W8NGT3_9PEZI</name>
<dbReference type="SMART" id="SM00173">
    <property type="entry name" value="RAS"/>
    <property type="match status" value="1"/>
</dbReference>
<dbReference type="GO" id="GO:0005525">
    <property type="term" value="F:GTP binding"/>
    <property type="evidence" value="ECO:0007669"/>
    <property type="project" value="UniProtKB-KW"/>
</dbReference>
<evidence type="ECO:0000256" key="2">
    <source>
        <dbReference type="ARBA" id="ARBA00023134"/>
    </source>
</evidence>
<reference evidence="4" key="1">
    <citation type="submission" date="2022-07" db="EMBL/GenBank/DDBJ databases">
        <title>Genome Sequence of Xylaria arbuscula.</title>
        <authorList>
            <person name="Buettner E."/>
        </authorList>
    </citation>
    <scope>NUCLEOTIDE SEQUENCE</scope>
    <source>
        <strain evidence="4">VT107</strain>
    </source>
</reference>
<dbReference type="AlphaFoldDB" id="A0A9W8NGT3"/>
<evidence type="ECO:0000313" key="4">
    <source>
        <dbReference type="EMBL" id="KAJ3574170.1"/>
    </source>
</evidence>
<proteinExistence type="predicted"/>
<keyword evidence="5" id="KW-1185">Reference proteome</keyword>
<dbReference type="VEuPathDB" id="FungiDB:F4678DRAFT_332501"/>
<dbReference type="SUPFAM" id="SSF52540">
    <property type="entry name" value="P-loop containing nucleoside triphosphate hydrolases"/>
    <property type="match status" value="1"/>
</dbReference>
<dbReference type="EMBL" id="JANPWZ010000629">
    <property type="protein sequence ID" value="KAJ3574170.1"/>
    <property type="molecule type" value="Genomic_DNA"/>
</dbReference>
<evidence type="ECO:0000256" key="3">
    <source>
        <dbReference type="SAM" id="Phobius"/>
    </source>
</evidence>
<keyword evidence="1" id="KW-0547">Nucleotide-binding</keyword>
<evidence type="ECO:0000313" key="5">
    <source>
        <dbReference type="Proteomes" id="UP001148614"/>
    </source>
</evidence>
<dbReference type="InterPro" id="IPR020849">
    <property type="entry name" value="Small_GTPase_Ras-type"/>
</dbReference>
<dbReference type="SMART" id="SM00174">
    <property type="entry name" value="RHO"/>
    <property type="match status" value="1"/>
</dbReference>
<dbReference type="PROSITE" id="PS51421">
    <property type="entry name" value="RAS"/>
    <property type="match status" value="1"/>
</dbReference>
<dbReference type="InterPro" id="IPR001806">
    <property type="entry name" value="Small_GTPase"/>
</dbReference>
<feature type="transmembrane region" description="Helical" evidence="3">
    <location>
        <begin position="224"/>
        <end position="247"/>
    </location>
</feature>
<dbReference type="Gene3D" id="3.40.50.300">
    <property type="entry name" value="P-loop containing nucleotide triphosphate hydrolases"/>
    <property type="match status" value="1"/>
</dbReference>
<organism evidence="4 5">
    <name type="scientific">Xylaria arbuscula</name>
    <dbReference type="NCBI Taxonomy" id="114810"/>
    <lineage>
        <taxon>Eukaryota</taxon>
        <taxon>Fungi</taxon>
        <taxon>Dikarya</taxon>
        <taxon>Ascomycota</taxon>
        <taxon>Pezizomycotina</taxon>
        <taxon>Sordariomycetes</taxon>
        <taxon>Xylariomycetidae</taxon>
        <taxon>Xylariales</taxon>
        <taxon>Xylariaceae</taxon>
        <taxon>Xylaria</taxon>
    </lineage>
</organism>